<feature type="domain" description="Proline dehydrogenase" evidence="6">
    <location>
        <begin position="153"/>
        <end position="473"/>
    </location>
</feature>
<dbReference type="EMBL" id="KE148161">
    <property type="protein sequence ID" value="EPE04394.1"/>
    <property type="molecule type" value="Genomic_DNA"/>
</dbReference>
<dbReference type="PANTHER" id="PTHR13914:SF0">
    <property type="entry name" value="PROLINE DEHYDROGENASE 1, MITOCHONDRIAL"/>
    <property type="match status" value="1"/>
</dbReference>
<keyword evidence="3 5" id="KW-0560">Oxidoreductase</keyword>
<dbReference type="AlphaFoldDB" id="S3BSZ9"/>
<dbReference type="InterPro" id="IPR002872">
    <property type="entry name" value="Proline_DH_dom"/>
</dbReference>
<keyword evidence="4 5" id="KW-0642">Proline metabolism</keyword>
<name>S3BSZ9_OPHP1</name>
<organism evidence="7 8">
    <name type="scientific">Ophiostoma piceae (strain UAMH 11346)</name>
    <name type="common">Sap stain fungus</name>
    <dbReference type="NCBI Taxonomy" id="1262450"/>
    <lineage>
        <taxon>Eukaryota</taxon>
        <taxon>Fungi</taxon>
        <taxon>Dikarya</taxon>
        <taxon>Ascomycota</taxon>
        <taxon>Pezizomycotina</taxon>
        <taxon>Sordariomycetes</taxon>
        <taxon>Sordariomycetidae</taxon>
        <taxon>Ophiostomatales</taxon>
        <taxon>Ophiostomataceae</taxon>
        <taxon>Ophiostoma</taxon>
    </lineage>
</organism>
<comment type="similarity">
    <text evidence="1 5">Belongs to the proline oxidase family.</text>
</comment>
<evidence type="ECO:0000256" key="3">
    <source>
        <dbReference type="ARBA" id="ARBA00023002"/>
    </source>
</evidence>
<dbReference type="Proteomes" id="UP000016923">
    <property type="component" value="Unassembled WGS sequence"/>
</dbReference>
<dbReference type="Pfam" id="PF01619">
    <property type="entry name" value="Pro_dh"/>
    <property type="match status" value="1"/>
</dbReference>
<gene>
    <name evidence="7" type="ORF">F503_01398</name>
</gene>
<keyword evidence="5" id="KW-0285">Flavoprotein</keyword>
<dbReference type="OMA" id="AESQHYQ"/>
<dbReference type="EC" id="1.5.5.2" evidence="2 5"/>
<evidence type="ECO:0000256" key="1">
    <source>
        <dbReference type="ARBA" id="ARBA00005869"/>
    </source>
</evidence>
<proteinExistence type="inferred from homology"/>
<dbReference type="PANTHER" id="PTHR13914">
    <property type="entry name" value="PROLINE OXIDASE"/>
    <property type="match status" value="1"/>
</dbReference>
<keyword evidence="8" id="KW-1185">Reference proteome</keyword>
<evidence type="ECO:0000259" key="6">
    <source>
        <dbReference type="Pfam" id="PF01619"/>
    </source>
</evidence>
<dbReference type="Gene3D" id="3.20.20.220">
    <property type="match status" value="1"/>
</dbReference>
<dbReference type="VEuPathDB" id="FungiDB:F503_01398"/>
<comment type="cofactor">
    <cofactor evidence="5">
        <name>FAD</name>
        <dbReference type="ChEBI" id="CHEBI:57692"/>
    </cofactor>
</comment>
<dbReference type="InterPro" id="IPR029041">
    <property type="entry name" value="FAD-linked_oxidoreductase-like"/>
</dbReference>
<dbReference type="HOGENOM" id="CLU_018202_0_1_1"/>
<evidence type="ECO:0000256" key="4">
    <source>
        <dbReference type="ARBA" id="ARBA00023062"/>
    </source>
</evidence>
<dbReference type="SUPFAM" id="SSF51730">
    <property type="entry name" value="FAD-linked oxidoreductase"/>
    <property type="match status" value="1"/>
</dbReference>
<dbReference type="GO" id="GO:0005739">
    <property type="term" value="C:mitochondrion"/>
    <property type="evidence" value="ECO:0007669"/>
    <property type="project" value="TreeGrafter"/>
</dbReference>
<protein>
    <recommendedName>
        <fullName evidence="2 5">Proline dehydrogenase</fullName>
        <ecNumber evidence="2 5">1.5.5.2</ecNumber>
    </recommendedName>
</protein>
<comment type="function">
    <text evidence="5">Converts proline to delta-1-pyrroline-5-carboxylate.</text>
</comment>
<reference evidence="7 8" key="1">
    <citation type="journal article" date="2013" name="BMC Genomics">
        <title>The genome and transcriptome of the pine saprophyte Ophiostoma piceae, and a comparison with the bark beetle-associated pine pathogen Grosmannia clavigera.</title>
        <authorList>
            <person name="Haridas S."/>
            <person name="Wang Y."/>
            <person name="Lim L."/>
            <person name="Massoumi Alamouti S."/>
            <person name="Jackman S."/>
            <person name="Docking R."/>
            <person name="Robertson G."/>
            <person name="Birol I."/>
            <person name="Bohlmann J."/>
            <person name="Breuil C."/>
        </authorList>
    </citation>
    <scope>NUCLEOTIDE SEQUENCE [LARGE SCALE GENOMIC DNA]</scope>
    <source>
        <strain evidence="7 8">UAMH 11346</strain>
    </source>
</reference>
<comment type="catalytic activity">
    <reaction evidence="5">
        <text>L-proline + a quinone = (S)-1-pyrroline-5-carboxylate + a quinol + H(+)</text>
        <dbReference type="Rhea" id="RHEA:23784"/>
        <dbReference type="ChEBI" id="CHEBI:15378"/>
        <dbReference type="ChEBI" id="CHEBI:17388"/>
        <dbReference type="ChEBI" id="CHEBI:24646"/>
        <dbReference type="ChEBI" id="CHEBI:60039"/>
        <dbReference type="ChEBI" id="CHEBI:132124"/>
        <dbReference type="EC" id="1.5.5.2"/>
    </reaction>
</comment>
<keyword evidence="5" id="KW-0274">FAD</keyword>
<accession>S3BSZ9</accession>
<evidence type="ECO:0000256" key="5">
    <source>
        <dbReference type="RuleBase" id="RU364054"/>
    </source>
</evidence>
<dbReference type="STRING" id="1262450.S3BSZ9"/>
<dbReference type="InterPro" id="IPR015659">
    <property type="entry name" value="Proline_oxidase"/>
</dbReference>
<evidence type="ECO:0000313" key="7">
    <source>
        <dbReference type="EMBL" id="EPE04394.1"/>
    </source>
</evidence>
<evidence type="ECO:0000256" key="2">
    <source>
        <dbReference type="ARBA" id="ARBA00012695"/>
    </source>
</evidence>
<dbReference type="eggNOG" id="KOG0186">
    <property type="taxonomic scope" value="Eukaryota"/>
</dbReference>
<evidence type="ECO:0000313" key="8">
    <source>
        <dbReference type="Proteomes" id="UP000016923"/>
    </source>
</evidence>
<sequence length="489" mass="53364">MATISAGTASWRVLAPCSTLFSPVKTLSSHARKYQQACHRWSTTTATPLVSSPASVKAESQITTSITSTTSTPKALPPLSALPLPVLLRSLFVSAVSSHRQLLVPSLSILTFLTKPNRGFLLSVDRNPVLRWSLKQVFYKQFCAGENESECRRTLDYMRSMGFEGTILTWAKETVFDHATGAAYAVGKSTVATSVSSETCPHIEAWRIGTLHTVAMLSPGDQLAIKLTGAGALANEAFAQGKLAPPQLMAALDDICIASRHRKARILVDAESQHVQKGIARTAVDLMRKYNTEGHALIYNTYQAYLKGTPARLAKNMEIASDEGWTLGVKLVRGAYIASDARNLIHDTKEDTDNAYNTIAQGILRQDLFGRGGTSGKPFPSLNVILASHNMATQMAAFGIHKERTEKGLPIVPVRFAQLHGMSDVVSFTLLRETDSLGASPLVLKCSTWGSMGECLAYLLRRAIENRDAVSRTLDEYTALKAEVRRRVW</sequence>
<dbReference type="GO" id="GO:0004657">
    <property type="term" value="F:proline dehydrogenase activity"/>
    <property type="evidence" value="ECO:0007669"/>
    <property type="project" value="UniProtKB-EC"/>
</dbReference>
<dbReference type="GO" id="GO:0010133">
    <property type="term" value="P:L-proline catabolic process to L-glutamate"/>
    <property type="evidence" value="ECO:0007669"/>
    <property type="project" value="TreeGrafter"/>
</dbReference>
<dbReference type="OrthoDB" id="5464at2759"/>
<dbReference type="GO" id="GO:0071949">
    <property type="term" value="F:FAD binding"/>
    <property type="evidence" value="ECO:0007669"/>
    <property type="project" value="TreeGrafter"/>
</dbReference>